<keyword evidence="1" id="KW-1133">Transmembrane helix</keyword>
<protein>
    <submittedName>
        <fullName evidence="3">FAD-binding oxidoreductase</fullName>
    </submittedName>
</protein>
<dbReference type="RefSeq" id="WP_200267569.1">
    <property type="nucleotide sequence ID" value="NZ_JAENHN010000023.1"/>
</dbReference>
<dbReference type="EMBL" id="JAENHN010000023">
    <property type="protein sequence ID" value="MBK1810414.1"/>
    <property type="molecule type" value="Genomic_DNA"/>
</dbReference>
<organism evidence="3 4">
    <name type="scientific">Clostridium yunnanense</name>
    <dbReference type="NCBI Taxonomy" id="2800325"/>
    <lineage>
        <taxon>Bacteria</taxon>
        <taxon>Bacillati</taxon>
        <taxon>Bacillota</taxon>
        <taxon>Clostridia</taxon>
        <taxon>Eubacteriales</taxon>
        <taxon>Clostridiaceae</taxon>
        <taxon>Clostridium</taxon>
    </lineage>
</organism>
<feature type="transmembrane region" description="Helical" evidence="1">
    <location>
        <begin position="361"/>
        <end position="382"/>
    </location>
</feature>
<keyword evidence="4" id="KW-1185">Reference proteome</keyword>
<dbReference type="Gene3D" id="3.50.50.60">
    <property type="entry name" value="FAD/NAD(P)-binding domain"/>
    <property type="match status" value="1"/>
</dbReference>
<feature type="transmembrane region" description="Helical" evidence="1">
    <location>
        <begin position="33"/>
        <end position="50"/>
    </location>
</feature>
<evidence type="ECO:0000313" key="4">
    <source>
        <dbReference type="Proteomes" id="UP000596739"/>
    </source>
</evidence>
<comment type="caution">
    <text evidence="3">The sequence shown here is derived from an EMBL/GenBank/DDBJ whole genome shotgun (WGS) entry which is preliminary data.</text>
</comment>
<gene>
    <name evidence="3" type="ORF">JHL18_07165</name>
</gene>
<proteinExistence type="predicted"/>
<dbReference type="InterPro" id="IPR006076">
    <property type="entry name" value="FAD-dep_OxRdtase"/>
</dbReference>
<dbReference type="Proteomes" id="UP000596739">
    <property type="component" value="Unassembled WGS sequence"/>
</dbReference>
<dbReference type="Pfam" id="PF01266">
    <property type="entry name" value="DAO"/>
    <property type="match status" value="1"/>
</dbReference>
<dbReference type="PANTHER" id="PTHR13847">
    <property type="entry name" value="SARCOSINE DEHYDROGENASE-RELATED"/>
    <property type="match status" value="1"/>
</dbReference>
<dbReference type="InterPro" id="IPR036188">
    <property type="entry name" value="FAD/NAD-bd_sf"/>
</dbReference>
<dbReference type="PANTHER" id="PTHR13847:SF201">
    <property type="entry name" value="PUTATIBE OXIDOREDUCTASE"/>
    <property type="match status" value="1"/>
</dbReference>
<reference evidence="4" key="1">
    <citation type="submission" date="2021-01" db="EMBL/GenBank/DDBJ databases">
        <title>Genome public.</title>
        <authorList>
            <person name="Liu C."/>
            <person name="Sun Q."/>
        </authorList>
    </citation>
    <scope>NUCLEOTIDE SEQUENCE [LARGE SCALE GENOMIC DNA]</scope>
    <source>
        <strain evidence="4">YIM B02505</strain>
    </source>
</reference>
<feature type="domain" description="FAD dependent oxidoreductase" evidence="2">
    <location>
        <begin position="32"/>
        <end position="385"/>
    </location>
</feature>
<accession>A0ABS1EM27</accession>
<evidence type="ECO:0000313" key="3">
    <source>
        <dbReference type="EMBL" id="MBK1810414.1"/>
    </source>
</evidence>
<name>A0ABS1EM27_9CLOT</name>
<keyword evidence="1" id="KW-0472">Membrane</keyword>
<dbReference type="SUPFAM" id="SSF51905">
    <property type="entry name" value="FAD/NAD(P)-binding domain"/>
    <property type="match status" value="1"/>
</dbReference>
<evidence type="ECO:0000256" key="1">
    <source>
        <dbReference type="SAM" id="Phobius"/>
    </source>
</evidence>
<evidence type="ECO:0000259" key="2">
    <source>
        <dbReference type="Pfam" id="PF01266"/>
    </source>
</evidence>
<sequence>MNVQYVQGDCIFTRVNKVTKQYEYLIDDIDTDVIIVGGGVTGAILGYYLTKNNIKSVILEKSRIGHGSTSITTSLLQYELDSTIMELKQYTTIENIIKSYRLGIKALNEIQYFTEQYGNDCDFKRVDSLLYTSKEIDKNKVEEEYKIRKANGFKVEFIDESSNPFSFDVKAGLLSKDGGAQFDPFRFTHELLRVSCDKGLKVYENTEVVSATYNESDVVAETVYGHKVRGKILIVATGYNTSLFTKREFGTKTTAFNLATKPINNIEEIYKNIVFRDTEVPYNYFRTTNDNRLIIGGEDINFLPDIFNEQLCTKSYDKLEQRVKNLFKQHKREIEYRYCGAFASTQDNLGFIGKDPDHSRLWYCLGYGANGILFAILGGMMLSELYLGKVNEDLKLFKVDRFDS</sequence>
<dbReference type="Gene3D" id="3.30.9.10">
    <property type="entry name" value="D-Amino Acid Oxidase, subunit A, domain 2"/>
    <property type="match status" value="1"/>
</dbReference>
<keyword evidence="1" id="KW-0812">Transmembrane</keyword>